<organism evidence="4 5">
    <name type="scientific">Luteimonas endophytica</name>
    <dbReference type="NCBI Taxonomy" id="3042023"/>
    <lineage>
        <taxon>Bacteria</taxon>
        <taxon>Pseudomonadati</taxon>
        <taxon>Pseudomonadota</taxon>
        <taxon>Gammaproteobacteria</taxon>
        <taxon>Lysobacterales</taxon>
        <taxon>Lysobacteraceae</taxon>
        <taxon>Luteimonas</taxon>
    </lineage>
</organism>
<evidence type="ECO:0000256" key="1">
    <source>
        <dbReference type="ARBA" id="ARBA00022884"/>
    </source>
</evidence>
<evidence type="ECO:0000259" key="3">
    <source>
        <dbReference type="PROSITE" id="PS51295"/>
    </source>
</evidence>
<dbReference type="Pfam" id="PF01985">
    <property type="entry name" value="CRS1_YhbY"/>
    <property type="match status" value="1"/>
</dbReference>
<dbReference type="InterPro" id="IPR001890">
    <property type="entry name" value="RNA-binding_CRM"/>
</dbReference>
<evidence type="ECO:0000313" key="4">
    <source>
        <dbReference type="EMBL" id="MDH5824390.1"/>
    </source>
</evidence>
<feature type="domain" description="CRM" evidence="3">
    <location>
        <begin position="3"/>
        <end position="99"/>
    </location>
</feature>
<protein>
    <submittedName>
        <fullName evidence="4">Ribosome assembly RNA-binding protein YhbY</fullName>
    </submittedName>
</protein>
<evidence type="ECO:0000256" key="2">
    <source>
        <dbReference type="PROSITE-ProRule" id="PRU00626"/>
    </source>
</evidence>
<name>A0ABT6JCU6_9GAMM</name>
<dbReference type="SMART" id="SM01103">
    <property type="entry name" value="CRS1_YhbY"/>
    <property type="match status" value="1"/>
</dbReference>
<comment type="caution">
    <text evidence="4">The sequence shown here is derived from an EMBL/GenBank/DDBJ whole genome shotgun (WGS) entry which is preliminary data.</text>
</comment>
<dbReference type="NCBIfam" id="TIGR00253">
    <property type="entry name" value="RNA_bind_YhbY"/>
    <property type="match status" value="1"/>
</dbReference>
<dbReference type="RefSeq" id="WP_280575699.1">
    <property type="nucleotide sequence ID" value="NZ_JARXRM010000044.1"/>
</dbReference>
<sequence length="101" mass="10690">MSIALTAAQSRFLRGQAHGLKAILQVGGKGLTGAVVTEVDGALEHHELIKVKVAAGDREARDAMVADLAARCGAALVQRIGNVAVLYRPSRDKRQIVLPRP</sequence>
<dbReference type="InterPro" id="IPR035920">
    <property type="entry name" value="YhbY-like_sf"/>
</dbReference>
<dbReference type="EMBL" id="JARXRM010000044">
    <property type="protein sequence ID" value="MDH5824390.1"/>
    <property type="molecule type" value="Genomic_DNA"/>
</dbReference>
<dbReference type="PROSITE" id="PS51295">
    <property type="entry name" value="CRM"/>
    <property type="match status" value="1"/>
</dbReference>
<gene>
    <name evidence="4" type="primary">yhbY</name>
    <name evidence="4" type="ORF">QFW77_15560</name>
</gene>
<dbReference type="PANTHER" id="PTHR40065">
    <property type="entry name" value="RNA-BINDING PROTEIN YHBY"/>
    <property type="match status" value="1"/>
</dbReference>
<dbReference type="PANTHER" id="PTHR40065:SF3">
    <property type="entry name" value="RNA-BINDING PROTEIN YHBY"/>
    <property type="match status" value="1"/>
</dbReference>
<dbReference type="Proteomes" id="UP001156940">
    <property type="component" value="Unassembled WGS sequence"/>
</dbReference>
<reference evidence="4 5" key="1">
    <citation type="submission" date="2023-04" db="EMBL/GenBank/DDBJ databases">
        <title>Luteimonas endophyticus RD2P54.</title>
        <authorList>
            <person name="Sun J.-Q."/>
        </authorList>
    </citation>
    <scope>NUCLEOTIDE SEQUENCE [LARGE SCALE GENOMIC DNA]</scope>
    <source>
        <strain evidence="4 5">RD2P54</strain>
    </source>
</reference>
<proteinExistence type="predicted"/>
<accession>A0ABT6JCU6</accession>
<dbReference type="InterPro" id="IPR051925">
    <property type="entry name" value="RNA-binding_domain"/>
</dbReference>
<keyword evidence="1 2" id="KW-0694">RNA-binding</keyword>
<dbReference type="SUPFAM" id="SSF75471">
    <property type="entry name" value="YhbY-like"/>
    <property type="match status" value="1"/>
</dbReference>
<dbReference type="InterPro" id="IPR017924">
    <property type="entry name" value="RNA-binding_YhbY"/>
</dbReference>
<keyword evidence="5" id="KW-1185">Reference proteome</keyword>
<evidence type="ECO:0000313" key="5">
    <source>
        <dbReference type="Proteomes" id="UP001156940"/>
    </source>
</evidence>
<dbReference type="Gene3D" id="3.30.110.60">
    <property type="entry name" value="YhbY-like"/>
    <property type="match status" value="1"/>
</dbReference>